<dbReference type="EMBL" id="JARKIB010000047">
    <property type="protein sequence ID" value="KAJ7756350.1"/>
    <property type="molecule type" value="Genomic_DNA"/>
</dbReference>
<dbReference type="Proteomes" id="UP001215598">
    <property type="component" value="Unassembled WGS sequence"/>
</dbReference>
<protein>
    <recommendedName>
        <fullName evidence="3">F-box domain-containing protein</fullName>
    </recommendedName>
</protein>
<dbReference type="AlphaFoldDB" id="A0AAD7NE14"/>
<keyword evidence="2" id="KW-1185">Reference proteome</keyword>
<evidence type="ECO:0000313" key="1">
    <source>
        <dbReference type="EMBL" id="KAJ7756350.1"/>
    </source>
</evidence>
<name>A0AAD7NE14_9AGAR</name>
<organism evidence="1 2">
    <name type="scientific">Mycena metata</name>
    <dbReference type="NCBI Taxonomy" id="1033252"/>
    <lineage>
        <taxon>Eukaryota</taxon>
        <taxon>Fungi</taxon>
        <taxon>Dikarya</taxon>
        <taxon>Basidiomycota</taxon>
        <taxon>Agaricomycotina</taxon>
        <taxon>Agaricomycetes</taxon>
        <taxon>Agaricomycetidae</taxon>
        <taxon>Agaricales</taxon>
        <taxon>Marasmiineae</taxon>
        <taxon>Mycenaceae</taxon>
        <taxon>Mycena</taxon>
    </lineage>
</organism>
<comment type="caution">
    <text evidence="1">The sequence shown here is derived from an EMBL/GenBank/DDBJ whole genome shotgun (WGS) entry which is preliminary data.</text>
</comment>
<reference evidence="1" key="1">
    <citation type="submission" date="2023-03" db="EMBL/GenBank/DDBJ databases">
        <title>Massive genome expansion in bonnet fungi (Mycena s.s.) driven by repeated elements and novel gene families across ecological guilds.</title>
        <authorList>
            <consortium name="Lawrence Berkeley National Laboratory"/>
            <person name="Harder C.B."/>
            <person name="Miyauchi S."/>
            <person name="Viragh M."/>
            <person name="Kuo A."/>
            <person name="Thoen E."/>
            <person name="Andreopoulos B."/>
            <person name="Lu D."/>
            <person name="Skrede I."/>
            <person name="Drula E."/>
            <person name="Henrissat B."/>
            <person name="Morin E."/>
            <person name="Kohler A."/>
            <person name="Barry K."/>
            <person name="LaButti K."/>
            <person name="Morin E."/>
            <person name="Salamov A."/>
            <person name="Lipzen A."/>
            <person name="Mereny Z."/>
            <person name="Hegedus B."/>
            <person name="Baldrian P."/>
            <person name="Stursova M."/>
            <person name="Weitz H."/>
            <person name="Taylor A."/>
            <person name="Grigoriev I.V."/>
            <person name="Nagy L.G."/>
            <person name="Martin F."/>
            <person name="Kauserud H."/>
        </authorList>
    </citation>
    <scope>NUCLEOTIDE SEQUENCE</scope>
    <source>
        <strain evidence="1">CBHHK182m</strain>
    </source>
</reference>
<evidence type="ECO:0000313" key="2">
    <source>
        <dbReference type="Proteomes" id="UP001215598"/>
    </source>
</evidence>
<gene>
    <name evidence="1" type="ORF">B0H16DRAFT_1315072</name>
</gene>
<accession>A0AAD7NE14</accession>
<evidence type="ECO:0008006" key="3">
    <source>
        <dbReference type="Google" id="ProtNLM"/>
    </source>
</evidence>
<proteinExistence type="predicted"/>
<sequence>MSSLSINNTSVPQALIQTLPPEIFAEIFVDFLPPYPEFPPLSGFLSPHLLCRICRQWRAIALSTPALWRAIRIDAFHNDSDAEQARKLEILKTWLTRSNNSPLSLSLLGACNSALLGDFIQAILAHRERWEHVDVVVPPMDAHLMRGEMPLLRTLTFGPNLYHRGPTEASSSLFDHAPLLTDVVLVRNFFADQMRLPWAQLTHLNALCLMEWEVADMLREAPRLISFEVRVAPNPSNRQEGVDVPVHRLLRDLILHPLQIRNPGYRQWNVLNRLILPALRRLQVSEAHIALGSLKAFILRSQCALEELRVVDATLGESVFREVLPPFGTILLTAKA</sequence>